<dbReference type="InterPro" id="IPR050730">
    <property type="entry name" value="UBX_domain-protein"/>
</dbReference>
<dbReference type="RefSeq" id="XP_003093385.2">
    <property type="nucleotide sequence ID" value="XM_003093337.2"/>
</dbReference>
<name>A0A6A5G1C0_CAERE</name>
<evidence type="ECO:0000256" key="2">
    <source>
        <dbReference type="ARBA" id="ARBA00022824"/>
    </source>
</evidence>
<reference evidence="5 6" key="1">
    <citation type="submission" date="2019-12" db="EMBL/GenBank/DDBJ databases">
        <title>Chromosome-level assembly of the Caenorhabditis remanei genome.</title>
        <authorList>
            <person name="Teterina A.A."/>
            <person name="Willis J.H."/>
            <person name="Phillips P.C."/>
        </authorList>
    </citation>
    <scope>NUCLEOTIDE SEQUENCE [LARGE SCALE GENOMIC DNA]</scope>
    <source>
        <strain evidence="5 6">PX506</strain>
        <tissue evidence="5">Whole organism</tissue>
    </source>
</reference>
<dbReference type="PANTHER" id="PTHR23322:SF96">
    <property type="entry name" value="FAS-ASSOCIATED FACTOR 1"/>
    <property type="match status" value="1"/>
</dbReference>
<keyword evidence="2" id="KW-0256">Endoplasmic reticulum</keyword>
<sequence length="456" mass="53537">MANLDFLTSEEKEKVQQFMEITNTKCAETAHQLLSDSNWRLDSAIETFFIVSSIDAGEPSASDQSNSENNRNVGFVENIGESHDNIQEISAGYDSDWNASHTIREPLMTFSDQPVPDQLNNFITNFHERYCTSPDTTMPTFYTDTLQNAIDIAFGHENENLCRPLALFLNNEKSRHTENFIKSILCNTLVCEFLREKFVLFPWDTTEELNKERLFQMMIDSRMRAVCDELADFARSVDDFPVLVIMNRKRYSFEIISQFNWRSDVNEAFEGLHEAFDKFKHEQLVEISKEIERKKEREIFDQQRADYDASLQADLEKKKRKVENKVMEEKEKNVKEAKDKVQQEAEEEKVKEKEKEDQKIKILLSKLPMEPEASDPTCVTVQFRFPDGTQGSRRFLQSDSIQTMLDYLTTERYSPEQCRFFNSEFPRKDIMKCYDCHKNFGDVNWPKRETVWIVLN</sequence>
<evidence type="ECO:0000313" key="6">
    <source>
        <dbReference type="Proteomes" id="UP000483820"/>
    </source>
</evidence>
<dbReference type="GO" id="GO:0005783">
    <property type="term" value="C:endoplasmic reticulum"/>
    <property type="evidence" value="ECO:0007669"/>
    <property type="project" value="UniProtKB-SubCell"/>
</dbReference>
<dbReference type="PANTHER" id="PTHR23322">
    <property type="entry name" value="FAS-ASSOCIATED PROTEIN"/>
    <property type="match status" value="1"/>
</dbReference>
<comment type="caution">
    <text evidence="5">The sequence shown here is derived from an EMBL/GenBank/DDBJ whole genome shotgun (WGS) entry which is preliminary data.</text>
</comment>
<dbReference type="Gene3D" id="3.10.20.90">
    <property type="entry name" value="Phosphatidylinositol 3-kinase Catalytic Subunit, Chain A, domain 1"/>
    <property type="match status" value="1"/>
</dbReference>
<dbReference type="InterPro" id="IPR009060">
    <property type="entry name" value="UBA-like_sf"/>
</dbReference>
<dbReference type="SUPFAM" id="SSF46934">
    <property type="entry name" value="UBA-like"/>
    <property type="match status" value="1"/>
</dbReference>
<organism evidence="5 6">
    <name type="scientific">Caenorhabditis remanei</name>
    <name type="common">Caenorhabditis vulgaris</name>
    <dbReference type="NCBI Taxonomy" id="31234"/>
    <lineage>
        <taxon>Eukaryota</taxon>
        <taxon>Metazoa</taxon>
        <taxon>Ecdysozoa</taxon>
        <taxon>Nematoda</taxon>
        <taxon>Chromadorea</taxon>
        <taxon>Rhabditida</taxon>
        <taxon>Rhabditina</taxon>
        <taxon>Rhabditomorpha</taxon>
        <taxon>Rhabditoidea</taxon>
        <taxon>Rhabditidae</taxon>
        <taxon>Peloderinae</taxon>
        <taxon>Caenorhabditis</taxon>
    </lineage>
</organism>
<feature type="region of interest" description="Disordered" evidence="3">
    <location>
        <begin position="328"/>
        <end position="352"/>
    </location>
</feature>
<dbReference type="Pfam" id="PF14555">
    <property type="entry name" value="UBA_4"/>
    <property type="match status" value="1"/>
</dbReference>
<evidence type="ECO:0000256" key="1">
    <source>
        <dbReference type="ARBA" id="ARBA00004240"/>
    </source>
</evidence>
<dbReference type="GeneID" id="9822695"/>
<dbReference type="SMART" id="SM00594">
    <property type="entry name" value="UAS"/>
    <property type="match status" value="1"/>
</dbReference>
<evidence type="ECO:0000259" key="4">
    <source>
        <dbReference type="PROSITE" id="PS50033"/>
    </source>
</evidence>
<dbReference type="CTD" id="9822695"/>
<protein>
    <recommendedName>
        <fullName evidence="4">UBX domain-containing protein</fullName>
    </recommendedName>
</protein>
<dbReference type="GO" id="GO:0005634">
    <property type="term" value="C:nucleus"/>
    <property type="evidence" value="ECO:0007669"/>
    <property type="project" value="TreeGrafter"/>
</dbReference>
<dbReference type="AlphaFoldDB" id="A0A6A5G1C0"/>
<dbReference type="InterPro" id="IPR006577">
    <property type="entry name" value="UAS"/>
</dbReference>
<comment type="subcellular location">
    <subcellularLocation>
        <location evidence="1">Endoplasmic reticulum</location>
    </subcellularLocation>
</comment>
<dbReference type="PROSITE" id="PS50033">
    <property type="entry name" value="UBX"/>
    <property type="match status" value="1"/>
</dbReference>
<dbReference type="Pfam" id="PF21021">
    <property type="entry name" value="FAF1"/>
    <property type="match status" value="1"/>
</dbReference>
<evidence type="ECO:0000256" key="3">
    <source>
        <dbReference type="SAM" id="MobiDB-lite"/>
    </source>
</evidence>
<gene>
    <name evidence="5" type="ORF">GCK72_025224</name>
</gene>
<dbReference type="GO" id="GO:0043130">
    <property type="term" value="F:ubiquitin binding"/>
    <property type="evidence" value="ECO:0007669"/>
    <property type="project" value="TreeGrafter"/>
</dbReference>
<dbReference type="InterPro" id="IPR001012">
    <property type="entry name" value="UBX_dom"/>
</dbReference>
<dbReference type="KEGG" id="crq:GCK72_025224"/>
<dbReference type="Proteomes" id="UP000483820">
    <property type="component" value="Chromosome X"/>
</dbReference>
<accession>A0A6A5G1C0</accession>
<dbReference type="GO" id="GO:0036503">
    <property type="term" value="P:ERAD pathway"/>
    <property type="evidence" value="ECO:0007669"/>
    <property type="project" value="TreeGrafter"/>
</dbReference>
<evidence type="ECO:0000313" key="5">
    <source>
        <dbReference type="EMBL" id="KAF1748757.1"/>
    </source>
</evidence>
<proteinExistence type="predicted"/>
<dbReference type="InterPro" id="IPR049483">
    <property type="entry name" value="FAF1_2-like_UAS"/>
</dbReference>
<dbReference type="Pfam" id="PF00789">
    <property type="entry name" value="UBX"/>
    <property type="match status" value="1"/>
</dbReference>
<feature type="domain" description="UBX" evidence="4">
    <location>
        <begin position="374"/>
        <end position="453"/>
    </location>
</feature>
<dbReference type="InterPro" id="IPR029071">
    <property type="entry name" value="Ubiquitin-like_domsf"/>
</dbReference>
<dbReference type="Gene3D" id="1.10.8.10">
    <property type="entry name" value="DNA helicase RuvA subunit, C-terminal domain"/>
    <property type="match status" value="1"/>
</dbReference>
<dbReference type="Gene3D" id="3.40.30.10">
    <property type="entry name" value="Glutaredoxin"/>
    <property type="match status" value="1"/>
</dbReference>
<dbReference type="EMBL" id="WUAV01000006">
    <property type="protein sequence ID" value="KAF1748757.1"/>
    <property type="molecule type" value="Genomic_DNA"/>
</dbReference>
<dbReference type="SUPFAM" id="SSF54236">
    <property type="entry name" value="Ubiquitin-like"/>
    <property type="match status" value="1"/>
</dbReference>